<keyword evidence="2" id="KW-1185">Reference proteome</keyword>
<evidence type="ECO:0000313" key="1">
    <source>
        <dbReference type="EMBL" id="KAA8485947.1"/>
    </source>
</evidence>
<name>A0A5M9HLR9_9SPHI</name>
<accession>A0A5M9HLR9</accession>
<dbReference type="Proteomes" id="UP000322918">
    <property type="component" value="Unassembled WGS sequence"/>
</dbReference>
<proteinExistence type="predicted"/>
<dbReference type="AlphaFoldDB" id="A0A5M9HLR9"/>
<dbReference type="EMBL" id="VWNE01000003">
    <property type="protein sequence ID" value="KAA8485947.1"/>
    <property type="molecule type" value="Genomic_DNA"/>
</dbReference>
<protein>
    <submittedName>
        <fullName evidence="1">Uncharacterized protein</fullName>
    </submittedName>
</protein>
<organism evidence="1 2">
    <name type="scientific">Arcticibacter tournemirensis</name>
    <dbReference type="NCBI Taxonomy" id="699437"/>
    <lineage>
        <taxon>Bacteria</taxon>
        <taxon>Pseudomonadati</taxon>
        <taxon>Bacteroidota</taxon>
        <taxon>Sphingobacteriia</taxon>
        <taxon>Sphingobacteriales</taxon>
        <taxon>Sphingobacteriaceae</taxon>
        <taxon>Arcticibacter</taxon>
    </lineage>
</organism>
<reference evidence="1 2" key="1">
    <citation type="submission" date="2019-09" db="EMBL/GenBank/DDBJ databases">
        <title>Pararcticibacter amylolyticus gen. nov., sp. nov., isolated from a rottenly hemp rope, and reclassification of Pedobacter tournemirensis as Pararcticibacter tournemirensis comb. nov.</title>
        <authorList>
            <person name="Cai Y."/>
        </authorList>
    </citation>
    <scope>NUCLEOTIDE SEQUENCE [LARGE SCALE GENOMIC DNA]</scope>
    <source>
        <strain evidence="1 2">TF5-37.2-LB10</strain>
    </source>
</reference>
<gene>
    <name evidence="1" type="ORF">F1649_02460</name>
</gene>
<comment type="caution">
    <text evidence="1">The sequence shown here is derived from an EMBL/GenBank/DDBJ whole genome shotgun (WGS) entry which is preliminary data.</text>
</comment>
<evidence type="ECO:0000313" key="2">
    <source>
        <dbReference type="Proteomes" id="UP000322918"/>
    </source>
</evidence>
<sequence length="235" mass="28205">MYKVSYKTYLNDRLKQVYLHGQLTYPLYVQVTFERKTIFFKSYYFELFSKPRYFLSAAGLSRGPSIEEITAKENEVIDFIINKHPDDFSLDLFKQEYAFYSRDLCDITEEGFIDYMYTFFQDKGMPAFAVTIREGSRYRIAYDVVRDMKRAFTKPLYEELAENSLYYAPPYLPLYGFMQQTKKWPMLSLTVMEWETGDTQAAFTECLQKYYPKNDAGEIRKQVDKWLKHFEKDKY</sequence>
<dbReference type="OrthoDB" id="648314at2"/>